<keyword evidence="2" id="KW-1185">Reference proteome</keyword>
<dbReference type="EMBL" id="JAECZB010000057">
    <property type="protein sequence ID" value="MBH8554057.1"/>
    <property type="molecule type" value="Genomic_DNA"/>
</dbReference>
<comment type="caution">
    <text evidence="1">The sequence shown here is derived from an EMBL/GenBank/DDBJ whole genome shotgun (WGS) entry which is preliminary data.</text>
</comment>
<proteinExistence type="predicted"/>
<dbReference type="AlphaFoldDB" id="A0A8J7L4X3"/>
<dbReference type="SUPFAM" id="SSF103088">
    <property type="entry name" value="OmpA-like"/>
    <property type="match status" value="1"/>
</dbReference>
<sequence>LPSPPSFATSQNRVAPLNIRLVYLSERDIDRDAQTLLVDSIKSKLDYQTAKISMQRIATSLGVIAFETEQSTLTPTAAKLLDRAAQFLQQHPNLKLEVVVNQEPNEPPEIIEARSQAITQYLKSKWPITSDQIALQIGVEPKPSAILQLTVESLRKPPSIIQPESF</sequence>
<name>A0A8J7L4X3_9CYAN</name>
<evidence type="ECO:0000313" key="1">
    <source>
        <dbReference type="EMBL" id="MBH8554057.1"/>
    </source>
</evidence>
<feature type="non-terminal residue" evidence="1">
    <location>
        <position position="1"/>
    </location>
</feature>
<evidence type="ECO:0000313" key="2">
    <source>
        <dbReference type="Proteomes" id="UP000599391"/>
    </source>
</evidence>
<organism evidence="1 2">
    <name type="scientific">Atlanticothrix silvestris CENA357</name>
    <dbReference type="NCBI Taxonomy" id="1725252"/>
    <lineage>
        <taxon>Bacteria</taxon>
        <taxon>Bacillati</taxon>
        <taxon>Cyanobacteriota</taxon>
        <taxon>Cyanophyceae</taxon>
        <taxon>Nostocales</taxon>
        <taxon>Nodulariaceae</taxon>
        <taxon>Atlanticothrix</taxon>
        <taxon>Atlanticothrix silvestris</taxon>
    </lineage>
</organism>
<dbReference type="Proteomes" id="UP000599391">
    <property type="component" value="Unassembled WGS sequence"/>
</dbReference>
<protein>
    <submittedName>
        <fullName evidence="1">Uncharacterized protein</fullName>
    </submittedName>
</protein>
<accession>A0A8J7L4X3</accession>
<dbReference type="InterPro" id="IPR036737">
    <property type="entry name" value="OmpA-like_sf"/>
</dbReference>
<gene>
    <name evidence="1" type="ORF">I8751_17130</name>
</gene>
<dbReference type="Gene3D" id="3.30.1330.60">
    <property type="entry name" value="OmpA-like domain"/>
    <property type="match status" value="1"/>
</dbReference>
<reference evidence="1 2" key="1">
    <citation type="journal article" date="2021" name="Int. J. Syst. Evol. Microbiol.">
        <title>Amazonocrinis nigriterrae gen. nov., sp. nov., Atlanticothrix silvestris gen. nov., sp. nov. and Dendronalium phyllosphericum gen. nov., sp. nov., nostocacean cyanobacteria from Brazilian environments.</title>
        <authorList>
            <person name="Alvarenga D.O."/>
            <person name="Andreote A.P.D."/>
            <person name="Branco L.H.Z."/>
            <person name="Delbaje E."/>
            <person name="Cruz R.B."/>
            <person name="Varani A.M."/>
            <person name="Fiore M.F."/>
        </authorList>
    </citation>
    <scope>NUCLEOTIDE SEQUENCE [LARGE SCALE GENOMIC DNA]</scope>
    <source>
        <strain evidence="1 2">CENA357</strain>
    </source>
</reference>